<name>A0ABQ5IIS7_9ASTR</name>
<keyword evidence="2" id="KW-1185">Reference proteome</keyword>
<evidence type="ECO:0000313" key="2">
    <source>
        <dbReference type="Proteomes" id="UP001151760"/>
    </source>
</evidence>
<sequence>MADHRRTIGQQWLTVGQQWATWRATPACRSHVILRGTATSTDWVSHAYVAATSAAGVAKGILTLLQSRTLDLVVKETMHT</sequence>
<reference evidence="1" key="2">
    <citation type="submission" date="2022-01" db="EMBL/GenBank/DDBJ databases">
        <authorList>
            <person name="Yamashiro T."/>
            <person name="Shiraishi A."/>
            <person name="Satake H."/>
            <person name="Nakayama K."/>
        </authorList>
    </citation>
    <scope>NUCLEOTIDE SEQUENCE</scope>
</reference>
<reference evidence="1" key="1">
    <citation type="journal article" date="2022" name="Int. J. Mol. Sci.">
        <title>Draft Genome of Tanacetum Coccineum: Genomic Comparison of Closely Related Tanacetum-Family Plants.</title>
        <authorList>
            <person name="Yamashiro T."/>
            <person name="Shiraishi A."/>
            <person name="Nakayama K."/>
            <person name="Satake H."/>
        </authorList>
    </citation>
    <scope>NUCLEOTIDE SEQUENCE</scope>
</reference>
<dbReference type="EMBL" id="BQNB010020828">
    <property type="protein sequence ID" value="GJU00072.1"/>
    <property type="molecule type" value="Genomic_DNA"/>
</dbReference>
<evidence type="ECO:0000313" key="1">
    <source>
        <dbReference type="EMBL" id="GJU00072.1"/>
    </source>
</evidence>
<accession>A0ABQ5IIS7</accession>
<proteinExistence type="predicted"/>
<gene>
    <name evidence="1" type="ORF">Tco_1110410</name>
</gene>
<dbReference type="Proteomes" id="UP001151760">
    <property type="component" value="Unassembled WGS sequence"/>
</dbReference>
<comment type="caution">
    <text evidence="1">The sequence shown here is derived from an EMBL/GenBank/DDBJ whole genome shotgun (WGS) entry which is preliminary data.</text>
</comment>
<organism evidence="1 2">
    <name type="scientific">Tanacetum coccineum</name>
    <dbReference type="NCBI Taxonomy" id="301880"/>
    <lineage>
        <taxon>Eukaryota</taxon>
        <taxon>Viridiplantae</taxon>
        <taxon>Streptophyta</taxon>
        <taxon>Embryophyta</taxon>
        <taxon>Tracheophyta</taxon>
        <taxon>Spermatophyta</taxon>
        <taxon>Magnoliopsida</taxon>
        <taxon>eudicotyledons</taxon>
        <taxon>Gunneridae</taxon>
        <taxon>Pentapetalae</taxon>
        <taxon>asterids</taxon>
        <taxon>campanulids</taxon>
        <taxon>Asterales</taxon>
        <taxon>Asteraceae</taxon>
        <taxon>Asteroideae</taxon>
        <taxon>Anthemideae</taxon>
        <taxon>Anthemidinae</taxon>
        <taxon>Tanacetum</taxon>
    </lineage>
</organism>
<protein>
    <submittedName>
        <fullName evidence="1">Uncharacterized protein</fullName>
    </submittedName>
</protein>